<evidence type="ECO:0000313" key="2">
    <source>
        <dbReference type="EMBL" id="AUX40060.1"/>
    </source>
</evidence>
<dbReference type="InterPro" id="IPR036397">
    <property type="entry name" value="RNaseH_sf"/>
</dbReference>
<dbReference type="AlphaFoldDB" id="A0A2L0EL96"/>
<reference evidence="2 3" key="1">
    <citation type="submission" date="2015-09" db="EMBL/GenBank/DDBJ databases">
        <title>Sorangium comparison.</title>
        <authorList>
            <person name="Zaburannyi N."/>
            <person name="Bunk B."/>
            <person name="Overmann J."/>
            <person name="Mueller R."/>
        </authorList>
    </citation>
    <scope>NUCLEOTIDE SEQUENCE [LARGE SCALE GENOMIC DNA]</scope>
    <source>
        <strain evidence="2 3">So ce26</strain>
    </source>
</reference>
<evidence type="ECO:0000313" key="3">
    <source>
        <dbReference type="Proteomes" id="UP000238348"/>
    </source>
</evidence>
<gene>
    <name evidence="2" type="ORF">SOCE26_014560</name>
</gene>
<dbReference type="GO" id="GO:0003676">
    <property type="term" value="F:nucleic acid binding"/>
    <property type="evidence" value="ECO:0007669"/>
    <property type="project" value="InterPro"/>
</dbReference>
<evidence type="ECO:0000259" key="1">
    <source>
        <dbReference type="Pfam" id="PF13358"/>
    </source>
</evidence>
<feature type="domain" description="Tc1-like transposase DDE" evidence="1">
    <location>
        <begin position="29"/>
        <end position="79"/>
    </location>
</feature>
<dbReference type="InterPro" id="IPR038717">
    <property type="entry name" value="Tc1-like_DDE_dom"/>
</dbReference>
<protein>
    <recommendedName>
        <fullName evidence="1">Tc1-like transposase DDE domain-containing protein</fullName>
    </recommendedName>
</protein>
<accession>A0A2L0EL96</accession>
<proteinExistence type="predicted"/>
<sequence>MHFAVPGGVAQVCYRCGQSVEHLQQLTDEVVEWFEEHPRWTLHCTPKHASWLNQIECAFSDLQRCVLARGSFRSKDELRDKVHAYLWWHNERAEPFEWTYRPASWSAIPGKTSDGPD</sequence>
<name>A0A2L0EL96_SORCE</name>
<dbReference type="EMBL" id="CP012673">
    <property type="protein sequence ID" value="AUX40060.1"/>
    <property type="molecule type" value="Genomic_DNA"/>
</dbReference>
<dbReference type="Gene3D" id="3.30.420.10">
    <property type="entry name" value="Ribonuclease H-like superfamily/Ribonuclease H"/>
    <property type="match status" value="1"/>
</dbReference>
<organism evidence="2 3">
    <name type="scientific">Sorangium cellulosum</name>
    <name type="common">Polyangium cellulosum</name>
    <dbReference type="NCBI Taxonomy" id="56"/>
    <lineage>
        <taxon>Bacteria</taxon>
        <taxon>Pseudomonadati</taxon>
        <taxon>Myxococcota</taxon>
        <taxon>Polyangia</taxon>
        <taxon>Polyangiales</taxon>
        <taxon>Polyangiaceae</taxon>
        <taxon>Sorangium</taxon>
    </lineage>
</organism>
<dbReference type="Proteomes" id="UP000238348">
    <property type="component" value="Chromosome"/>
</dbReference>
<dbReference type="Pfam" id="PF13358">
    <property type="entry name" value="DDE_3"/>
    <property type="match status" value="1"/>
</dbReference>